<evidence type="ECO:0000313" key="1">
    <source>
        <dbReference type="EMBL" id="JAH44204.1"/>
    </source>
</evidence>
<dbReference type="AlphaFoldDB" id="A0A0E9SS60"/>
<dbReference type="EMBL" id="GBXM01064373">
    <property type="protein sequence ID" value="JAH44204.1"/>
    <property type="molecule type" value="Transcribed_RNA"/>
</dbReference>
<reference evidence="1" key="2">
    <citation type="journal article" date="2015" name="Fish Shellfish Immunol.">
        <title>Early steps in the European eel (Anguilla anguilla)-Vibrio vulnificus interaction in the gills: Role of the RtxA13 toxin.</title>
        <authorList>
            <person name="Callol A."/>
            <person name="Pajuelo D."/>
            <person name="Ebbesson L."/>
            <person name="Teles M."/>
            <person name="MacKenzie S."/>
            <person name="Amaro C."/>
        </authorList>
    </citation>
    <scope>NUCLEOTIDE SEQUENCE</scope>
</reference>
<accession>A0A0E9SS60</accession>
<protein>
    <submittedName>
        <fullName evidence="1">Uncharacterized protein</fullName>
    </submittedName>
</protein>
<name>A0A0E9SS60_ANGAN</name>
<proteinExistence type="predicted"/>
<sequence length="51" mass="5416">MMVGSAHVAGMGIYSGAYERGRTVSSSPGPLAPKLLIRPEMCSLLFVRSFS</sequence>
<organism evidence="1">
    <name type="scientific">Anguilla anguilla</name>
    <name type="common">European freshwater eel</name>
    <name type="synonym">Muraena anguilla</name>
    <dbReference type="NCBI Taxonomy" id="7936"/>
    <lineage>
        <taxon>Eukaryota</taxon>
        <taxon>Metazoa</taxon>
        <taxon>Chordata</taxon>
        <taxon>Craniata</taxon>
        <taxon>Vertebrata</taxon>
        <taxon>Euteleostomi</taxon>
        <taxon>Actinopterygii</taxon>
        <taxon>Neopterygii</taxon>
        <taxon>Teleostei</taxon>
        <taxon>Anguilliformes</taxon>
        <taxon>Anguillidae</taxon>
        <taxon>Anguilla</taxon>
    </lineage>
</organism>
<reference evidence="1" key="1">
    <citation type="submission" date="2014-11" db="EMBL/GenBank/DDBJ databases">
        <authorList>
            <person name="Amaro Gonzalez C."/>
        </authorList>
    </citation>
    <scope>NUCLEOTIDE SEQUENCE</scope>
</reference>